<keyword evidence="3 6" id="KW-0812">Transmembrane</keyword>
<dbReference type="AlphaFoldDB" id="A0A9N8K5K0"/>
<protein>
    <submittedName>
        <fullName evidence="7">Uncharacterized protein</fullName>
    </submittedName>
</protein>
<keyword evidence="5 6" id="KW-0472">Membrane</keyword>
<proteinExistence type="inferred from homology"/>
<feature type="transmembrane region" description="Helical" evidence="6">
    <location>
        <begin position="79"/>
        <end position="99"/>
    </location>
</feature>
<sequence length="112" mass="12992">MAYEMFYAYATTTTTFERISFSMWFLLDFTFAVVAIFSTQAPGNRSPVIKRMIVGVVASLAFFWKVAQTWPDEREQITAYWTGLALQFPIGWGSLYLLIKNWDTKGHSLEIW</sequence>
<comment type="subcellular location">
    <subcellularLocation>
        <location evidence="1">Membrane</location>
        <topology evidence="1">Multi-pass membrane protein</topology>
    </subcellularLocation>
</comment>
<dbReference type="Proteomes" id="UP000714618">
    <property type="component" value="Unassembled WGS sequence"/>
</dbReference>
<evidence type="ECO:0000256" key="1">
    <source>
        <dbReference type="ARBA" id="ARBA00004141"/>
    </source>
</evidence>
<comment type="similarity">
    <text evidence="2">Belongs to the paxB family.</text>
</comment>
<reference evidence="7" key="1">
    <citation type="submission" date="2020-06" db="EMBL/GenBank/DDBJ databases">
        <authorList>
            <person name="Onetto C."/>
        </authorList>
    </citation>
    <scope>NUCLEOTIDE SEQUENCE</scope>
</reference>
<evidence type="ECO:0000313" key="8">
    <source>
        <dbReference type="Proteomes" id="UP000714618"/>
    </source>
</evidence>
<dbReference type="EMBL" id="CAIJEO010000008">
    <property type="protein sequence ID" value="CAD0098192.1"/>
    <property type="molecule type" value="Genomic_DNA"/>
</dbReference>
<dbReference type="Pfam" id="PF25129">
    <property type="entry name" value="Pyr4-TMTC"/>
    <property type="match status" value="1"/>
</dbReference>
<evidence type="ECO:0000256" key="3">
    <source>
        <dbReference type="ARBA" id="ARBA00022692"/>
    </source>
</evidence>
<dbReference type="GO" id="GO:0016829">
    <property type="term" value="F:lyase activity"/>
    <property type="evidence" value="ECO:0007669"/>
    <property type="project" value="InterPro"/>
</dbReference>
<evidence type="ECO:0000256" key="2">
    <source>
        <dbReference type="ARBA" id="ARBA00006757"/>
    </source>
</evidence>
<dbReference type="PANTHER" id="PTHR42038">
    <property type="match status" value="1"/>
</dbReference>
<keyword evidence="8" id="KW-1185">Reference proteome</keyword>
<dbReference type="InterPro" id="IPR039020">
    <property type="entry name" value="PaxB-like"/>
</dbReference>
<gene>
    <name evidence="7" type="ORF">AWRI4233_LOCUS7016</name>
</gene>
<feature type="transmembrane region" description="Helical" evidence="6">
    <location>
        <begin position="20"/>
        <end position="37"/>
    </location>
</feature>
<evidence type="ECO:0000256" key="6">
    <source>
        <dbReference type="SAM" id="Phobius"/>
    </source>
</evidence>
<dbReference type="PANTHER" id="PTHR42038:SF4">
    <property type="entry name" value="INTEGRAL MEMBRANE PROTEIN"/>
    <property type="match status" value="1"/>
</dbReference>
<evidence type="ECO:0000256" key="5">
    <source>
        <dbReference type="ARBA" id="ARBA00023136"/>
    </source>
</evidence>
<organism evidence="7 8">
    <name type="scientific">Aureobasidium mustum</name>
    <dbReference type="NCBI Taxonomy" id="2773714"/>
    <lineage>
        <taxon>Eukaryota</taxon>
        <taxon>Fungi</taxon>
        <taxon>Dikarya</taxon>
        <taxon>Ascomycota</taxon>
        <taxon>Pezizomycotina</taxon>
        <taxon>Dothideomycetes</taxon>
        <taxon>Dothideomycetidae</taxon>
        <taxon>Dothideales</taxon>
        <taxon>Saccotheciaceae</taxon>
        <taxon>Aureobasidium</taxon>
    </lineage>
</organism>
<dbReference type="OrthoDB" id="5294024at2759"/>
<keyword evidence="4 6" id="KW-1133">Transmembrane helix</keyword>
<comment type="caution">
    <text evidence="7">The sequence shown here is derived from an EMBL/GenBank/DDBJ whole genome shotgun (WGS) entry which is preliminary data.</text>
</comment>
<evidence type="ECO:0000313" key="7">
    <source>
        <dbReference type="EMBL" id="CAD0098192.1"/>
    </source>
</evidence>
<evidence type="ECO:0000256" key="4">
    <source>
        <dbReference type="ARBA" id="ARBA00022989"/>
    </source>
</evidence>
<feature type="transmembrane region" description="Helical" evidence="6">
    <location>
        <begin position="49"/>
        <end position="67"/>
    </location>
</feature>
<name>A0A9N8K5K0_9PEZI</name>
<dbReference type="GO" id="GO:0016020">
    <property type="term" value="C:membrane"/>
    <property type="evidence" value="ECO:0007669"/>
    <property type="project" value="UniProtKB-SubCell"/>
</dbReference>
<accession>A0A9N8K5K0</accession>